<evidence type="ECO:0000313" key="3">
    <source>
        <dbReference type="Proteomes" id="UP000664534"/>
    </source>
</evidence>
<evidence type="ECO:0000313" key="2">
    <source>
        <dbReference type="EMBL" id="CAF9930013.1"/>
    </source>
</evidence>
<dbReference type="PANTHER" id="PTHR47843">
    <property type="entry name" value="BTB DOMAIN-CONTAINING PROTEIN-RELATED"/>
    <property type="match status" value="1"/>
</dbReference>
<name>A0A8H3FYL0_9LECA</name>
<dbReference type="InterPro" id="IPR011333">
    <property type="entry name" value="SKP1/BTB/POZ_sf"/>
</dbReference>
<dbReference type="Pfam" id="PF00651">
    <property type="entry name" value="BTB"/>
    <property type="match status" value="1"/>
</dbReference>
<dbReference type="Gene3D" id="3.30.710.10">
    <property type="entry name" value="Potassium Channel Kv1.1, Chain A"/>
    <property type="match status" value="1"/>
</dbReference>
<dbReference type="AlphaFoldDB" id="A0A8H3FYL0"/>
<feature type="domain" description="BTB" evidence="1">
    <location>
        <begin position="18"/>
        <end position="92"/>
    </location>
</feature>
<gene>
    <name evidence="2" type="ORF">IMSHALPRED_008066</name>
</gene>
<dbReference type="PANTHER" id="PTHR47843:SF5">
    <property type="entry name" value="BTB_POZ DOMAIN PROTEIN"/>
    <property type="match status" value="1"/>
</dbReference>
<dbReference type="OrthoDB" id="6359816at2759"/>
<comment type="caution">
    <text evidence="2">The sequence shown here is derived from an EMBL/GenBank/DDBJ whole genome shotgun (WGS) entry which is preliminary data.</text>
</comment>
<dbReference type="Proteomes" id="UP000664534">
    <property type="component" value="Unassembled WGS sequence"/>
</dbReference>
<reference evidence="2" key="1">
    <citation type="submission" date="2021-03" db="EMBL/GenBank/DDBJ databases">
        <authorList>
            <person name="Tagirdzhanova G."/>
        </authorList>
    </citation>
    <scope>NUCLEOTIDE SEQUENCE</scope>
</reference>
<proteinExistence type="predicted"/>
<protein>
    <recommendedName>
        <fullName evidence="1">BTB domain-containing protein</fullName>
    </recommendedName>
</protein>
<evidence type="ECO:0000259" key="1">
    <source>
        <dbReference type="Pfam" id="PF00651"/>
    </source>
</evidence>
<sequence>MADSTRLFSEIRIDKLRQLFGTSDGTDMRFVCGGMTKDVHSFVLQLGSKVLGTMCTGAFQEGLNGRIELKDHEPHLAYRMLQHLYMVDYSAGEIEIDGMKEESFVSELHTHVMMYAMADEYDVRDLKKEALWKFGQELMTKARQTEALATVLEVVPAIYATTPESDRRLRDLVVLFGALYLMRIKDLPELGTAITHSPDYIIEVLQKFEQITVKSGKTVIGGVCYSADY</sequence>
<dbReference type="InterPro" id="IPR000210">
    <property type="entry name" value="BTB/POZ_dom"/>
</dbReference>
<accession>A0A8H3FYL0</accession>
<organism evidence="2 3">
    <name type="scientific">Imshaugia aleurites</name>
    <dbReference type="NCBI Taxonomy" id="172621"/>
    <lineage>
        <taxon>Eukaryota</taxon>
        <taxon>Fungi</taxon>
        <taxon>Dikarya</taxon>
        <taxon>Ascomycota</taxon>
        <taxon>Pezizomycotina</taxon>
        <taxon>Lecanoromycetes</taxon>
        <taxon>OSLEUM clade</taxon>
        <taxon>Lecanoromycetidae</taxon>
        <taxon>Lecanorales</taxon>
        <taxon>Lecanorineae</taxon>
        <taxon>Parmeliaceae</taxon>
        <taxon>Imshaugia</taxon>
    </lineage>
</organism>
<keyword evidence="3" id="KW-1185">Reference proteome</keyword>
<dbReference type="SUPFAM" id="SSF54695">
    <property type="entry name" value="POZ domain"/>
    <property type="match status" value="1"/>
</dbReference>
<dbReference type="EMBL" id="CAJPDT010000055">
    <property type="protein sequence ID" value="CAF9930013.1"/>
    <property type="molecule type" value="Genomic_DNA"/>
</dbReference>